<sequence length="81" mass="9544">MINISILRGLSYSGAVQLLLGEGYLEETIIEQTSDECDVLFHYPFTLYDDNNRKIDQIIWVEYCVKVAEDEYVDLRSFWSR</sequence>
<evidence type="ECO:0000313" key="2">
    <source>
        <dbReference type="Proteomes" id="UP001469365"/>
    </source>
</evidence>
<dbReference type="EMBL" id="JBBPCC010000026">
    <property type="protein sequence ID" value="MEK8132142.1"/>
    <property type="molecule type" value="Genomic_DNA"/>
</dbReference>
<evidence type="ECO:0000313" key="1">
    <source>
        <dbReference type="EMBL" id="MEK8132142.1"/>
    </source>
</evidence>
<accession>A0ABU9DTD6</accession>
<dbReference type="Proteomes" id="UP001469365">
    <property type="component" value="Unassembled WGS sequence"/>
</dbReference>
<gene>
    <name evidence="1" type="ORF">WMW72_30015</name>
</gene>
<comment type="caution">
    <text evidence="1">The sequence shown here is derived from an EMBL/GenBank/DDBJ whole genome shotgun (WGS) entry which is preliminary data.</text>
</comment>
<proteinExistence type="predicted"/>
<keyword evidence="2" id="KW-1185">Reference proteome</keyword>
<protein>
    <submittedName>
        <fullName evidence="1">Uncharacterized protein</fullName>
    </submittedName>
</protein>
<name>A0ABU9DTD6_9BACL</name>
<organism evidence="1 2">
    <name type="scientific">Paenibacillus filicis</name>
    <dbReference type="NCBI Taxonomy" id="669464"/>
    <lineage>
        <taxon>Bacteria</taxon>
        <taxon>Bacillati</taxon>
        <taxon>Bacillota</taxon>
        <taxon>Bacilli</taxon>
        <taxon>Bacillales</taxon>
        <taxon>Paenibacillaceae</taxon>
        <taxon>Paenibacillus</taxon>
    </lineage>
</organism>
<dbReference type="RefSeq" id="WP_341419264.1">
    <property type="nucleotide sequence ID" value="NZ_JBBPCC010000026.1"/>
</dbReference>
<reference evidence="1 2" key="1">
    <citation type="submission" date="2024-04" db="EMBL/GenBank/DDBJ databases">
        <title>draft genome sequnece of Paenibacillus filicis.</title>
        <authorList>
            <person name="Kim D.-U."/>
        </authorList>
    </citation>
    <scope>NUCLEOTIDE SEQUENCE [LARGE SCALE GENOMIC DNA]</scope>
    <source>
        <strain evidence="1 2">KACC14197</strain>
    </source>
</reference>